<keyword evidence="2" id="KW-1185">Reference proteome</keyword>
<dbReference type="AlphaFoldDB" id="A0A4C1YRD9"/>
<organism evidence="1 2">
    <name type="scientific">Eumeta variegata</name>
    <name type="common">Bagworm moth</name>
    <name type="synonym">Eumeta japonica</name>
    <dbReference type="NCBI Taxonomy" id="151549"/>
    <lineage>
        <taxon>Eukaryota</taxon>
        <taxon>Metazoa</taxon>
        <taxon>Ecdysozoa</taxon>
        <taxon>Arthropoda</taxon>
        <taxon>Hexapoda</taxon>
        <taxon>Insecta</taxon>
        <taxon>Pterygota</taxon>
        <taxon>Neoptera</taxon>
        <taxon>Endopterygota</taxon>
        <taxon>Lepidoptera</taxon>
        <taxon>Glossata</taxon>
        <taxon>Ditrysia</taxon>
        <taxon>Tineoidea</taxon>
        <taxon>Psychidae</taxon>
        <taxon>Oiketicinae</taxon>
        <taxon>Eumeta</taxon>
    </lineage>
</organism>
<evidence type="ECO:0000313" key="1">
    <source>
        <dbReference type="EMBL" id="GBP78816.1"/>
    </source>
</evidence>
<proteinExistence type="predicted"/>
<sequence>MRFSTSYFQQRSLSGFIHLGYNITLRTRRRGVAIGQQHLKNQLEHNVSYACTFWLHNSHSTPWRSVGAFVMVAEVIGMTNGHRRATLYIRAGAAAVRARPAPPARRAARPARIHILFHRSCPRNFPDRKLCSTC</sequence>
<reference evidence="1 2" key="1">
    <citation type="journal article" date="2019" name="Commun. Biol.">
        <title>The bagworm genome reveals a unique fibroin gene that provides high tensile strength.</title>
        <authorList>
            <person name="Kono N."/>
            <person name="Nakamura H."/>
            <person name="Ohtoshi R."/>
            <person name="Tomita M."/>
            <person name="Numata K."/>
            <person name="Arakawa K."/>
        </authorList>
    </citation>
    <scope>NUCLEOTIDE SEQUENCE [LARGE SCALE GENOMIC DNA]</scope>
</reference>
<dbReference type="EMBL" id="BGZK01001387">
    <property type="protein sequence ID" value="GBP78816.1"/>
    <property type="molecule type" value="Genomic_DNA"/>
</dbReference>
<name>A0A4C1YRD9_EUMVA</name>
<dbReference type="Proteomes" id="UP000299102">
    <property type="component" value="Unassembled WGS sequence"/>
</dbReference>
<evidence type="ECO:0000313" key="2">
    <source>
        <dbReference type="Proteomes" id="UP000299102"/>
    </source>
</evidence>
<comment type="caution">
    <text evidence="1">The sequence shown here is derived from an EMBL/GenBank/DDBJ whole genome shotgun (WGS) entry which is preliminary data.</text>
</comment>
<accession>A0A4C1YRD9</accession>
<gene>
    <name evidence="1" type="ORF">EVAR_65326_1</name>
</gene>
<protein>
    <submittedName>
        <fullName evidence="1">Uncharacterized protein</fullName>
    </submittedName>
</protein>